<feature type="chain" id="PRO_5046700736" description="Lumazine-binding" evidence="1">
    <location>
        <begin position="21"/>
        <end position="159"/>
    </location>
</feature>
<evidence type="ECO:0000313" key="3">
    <source>
        <dbReference type="Proteomes" id="UP000699975"/>
    </source>
</evidence>
<feature type="signal peptide" evidence="1">
    <location>
        <begin position="1"/>
        <end position="20"/>
    </location>
</feature>
<keyword evidence="3" id="KW-1185">Reference proteome</keyword>
<evidence type="ECO:0000256" key="1">
    <source>
        <dbReference type="SAM" id="SignalP"/>
    </source>
</evidence>
<sequence>MRGLSALAAIALLFAAPAHANPADEGAEQARVIEAVQAFMAGFNAKDTEAMATHSIDCATVTVIEEQDGEDRLRTQPLEVLIAGISAADADIEEPIWDMTVMQQGPVATVVANFDFLIDGMRSHCGTNVFNLVRVDGEWKIAGIAYSHIEEGCLGAPEE</sequence>
<comment type="caution">
    <text evidence="2">The sequence shown here is derived from an EMBL/GenBank/DDBJ whole genome shotgun (WGS) entry which is preliminary data.</text>
</comment>
<proteinExistence type="predicted"/>
<protein>
    <recommendedName>
        <fullName evidence="4">Lumazine-binding</fullName>
    </recommendedName>
</protein>
<accession>A0ABS6SM75</accession>
<reference evidence="2 3" key="1">
    <citation type="submission" date="2021-04" db="EMBL/GenBank/DDBJ databases">
        <authorList>
            <person name="Pira H."/>
            <person name="Risdian C."/>
            <person name="Wink J."/>
        </authorList>
    </citation>
    <scope>NUCLEOTIDE SEQUENCE [LARGE SCALE GENOMIC DNA]</scope>
    <source>
        <strain evidence="2 3">WH131</strain>
    </source>
</reference>
<dbReference type="EMBL" id="JAGSPB010000002">
    <property type="protein sequence ID" value="MBV7266149.1"/>
    <property type="molecule type" value="Genomic_DNA"/>
</dbReference>
<name>A0ABS6SM75_9SPHN</name>
<gene>
    <name evidence="2" type="ORF">KCG45_08165</name>
</gene>
<organism evidence="2 3">
    <name type="scientific">Erythrobacter ani</name>
    <dbReference type="NCBI Taxonomy" id="2827235"/>
    <lineage>
        <taxon>Bacteria</taxon>
        <taxon>Pseudomonadati</taxon>
        <taxon>Pseudomonadota</taxon>
        <taxon>Alphaproteobacteria</taxon>
        <taxon>Sphingomonadales</taxon>
        <taxon>Erythrobacteraceae</taxon>
        <taxon>Erythrobacter/Porphyrobacter group</taxon>
        <taxon>Erythrobacter</taxon>
    </lineage>
</organism>
<evidence type="ECO:0000313" key="2">
    <source>
        <dbReference type="EMBL" id="MBV7266149.1"/>
    </source>
</evidence>
<keyword evidence="1" id="KW-0732">Signal</keyword>
<dbReference type="RefSeq" id="WP_218316780.1">
    <property type="nucleotide sequence ID" value="NZ_JAGSPB010000002.1"/>
</dbReference>
<dbReference type="Proteomes" id="UP000699975">
    <property type="component" value="Unassembled WGS sequence"/>
</dbReference>
<evidence type="ECO:0008006" key="4">
    <source>
        <dbReference type="Google" id="ProtNLM"/>
    </source>
</evidence>